<protein>
    <submittedName>
        <fullName evidence="1">Uncharacterized protein</fullName>
    </submittedName>
</protein>
<dbReference type="EMBL" id="CP011340">
    <property type="protein sequence ID" value="ALC22126.1"/>
    <property type="molecule type" value="Genomic_DNA"/>
</dbReference>
<dbReference type="AlphaFoldDB" id="A0A0M4DCT3"/>
<gene>
    <name evidence="1" type="ORF">SPRI_3820</name>
</gene>
<dbReference type="OMA" id="HVFFWDV"/>
<dbReference type="GeneID" id="97235152"/>
<dbReference type="RefSeq" id="WP_005315042.1">
    <property type="nucleotide sequence ID" value="NZ_CP011340.1"/>
</dbReference>
<proteinExistence type="predicted"/>
<name>A0A0M4DCT3_STRPR</name>
<dbReference type="KEGG" id="spri:SPRI_3820"/>
<reference evidence="1 2" key="1">
    <citation type="submission" date="2015-08" db="EMBL/GenBank/DDBJ databases">
        <title>Genome sequence of the pristinamycin over-producing bacterium Streptomyces pristinaespiralis HCCB10218.</title>
        <authorList>
            <person name="Tian J."/>
            <person name="Yang J."/>
            <person name="Li L."/>
            <person name="Ruan L."/>
            <person name="Wei W."/>
            <person name="Zheng G."/>
            <person name="Wei Z."/>
            <person name="Yang S."/>
            <person name="Ge M."/>
            <person name="Jiang W."/>
            <person name="Lu Y."/>
        </authorList>
    </citation>
    <scope>NUCLEOTIDE SEQUENCE [LARGE SCALE GENOMIC DNA]</scope>
    <source>
        <strain evidence="1 2">HCCB 10218</strain>
    </source>
</reference>
<evidence type="ECO:0000313" key="1">
    <source>
        <dbReference type="EMBL" id="ALC22126.1"/>
    </source>
</evidence>
<accession>A0A0M4DCT3</accession>
<organism evidence="1">
    <name type="scientific">Streptomyces pristinaespiralis</name>
    <dbReference type="NCBI Taxonomy" id="38300"/>
    <lineage>
        <taxon>Bacteria</taxon>
        <taxon>Bacillati</taxon>
        <taxon>Actinomycetota</taxon>
        <taxon>Actinomycetes</taxon>
        <taxon>Kitasatosporales</taxon>
        <taxon>Streptomycetaceae</taxon>
        <taxon>Streptomyces</taxon>
    </lineage>
</organism>
<dbReference type="PATRIC" id="fig|38300.4.peg.4009"/>
<evidence type="ECO:0000313" key="2">
    <source>
        <dbReference type="Proteomes" id="UP000060513"/>
    </source>
</evidence>
<dbReference type="Proteomes" id="UP000060513">
    <property type="component" value="Chromosome"/>
</dbReference>
<sequence length="156" mass="17250">MTAGDEKREKRKAEGTGEVDEKAAGRVQLVEDLVAQVPGFEDAYECHVFNEHGVLAHLFFWDVVQDTVRSYLNEGDADGPDWRQVLAFLEEKTRGREPGAIEVIVTSFLYDLPYEGEPGYGIEAHLGPAMKERYLQLRPWCGVPPTGPGLTSEGAG</sequence>